<name>A0A6A5WNG4_9PLEO</name>
<proteinExistence type="predicted"/>
<protein>
    <submittedName>
        <fullName evidence="1">Uncharacterized protein</fullName>
    </submittedName>
</protein>
<dbReference type="Proteomes" id="UP000799779">
    <property type="component" value="Unassembled WGS sequence"/>
</dbReference>
<evidence type="ECO:0000313" key="2">
    <source>
        <dbReference type="Proteomes" id="UP000799779"/>
    </source>
</evidence>
<dbReference type="EMBL" id="ML977572">
    <property type="protein sequence ID" value="KAF2003480.1"/>
    <property type="molecule type" value="Genomic_DNA"/>
</dbReference>
<accession>A0A6A5WNG4</accession>
<gene>
    <name evidence="1" type="ORF">P154DRAFT_573079</name>
</gene>
<sequence>MAAAIPVAQQKNEPGAHQIDLEPLFEVKFLPGTKVITIYVFKYAKVKHATQKDHSHMVDTNLLALAPTPLRNIEVLSFTPDTVLSQAGRAALGTTIDGKRALRKVHFPPMTRPKGDYLQISIARHARLETVIPLLNVDNTSIDSITIIGSLYTTRDATMLLTGLAIPKESRVLEPFFRALPNLKHLTLHGFGAKLQANAFVQWLSPSMKTLSILLGVRMFFATRHIVALSQRFLRPSRFGLYFRGFDMRSHSKLNARSQNELIEVTKVLKKMQSLQYVSFFAPEYVDRRFQVLLNQNIQYHLASQTFEVFRKDQLPVEALSVSFRRSGYTLDGRPIRSRHFGITGQMACVELRQTNDETVTDKVRELKALAGDYGRGIVNYMDARGRNYQTVREGERAIGYEVSGKFPPLYGTIFGNAYGQRIGGSAANRQIEGPVVYRWWLAGTSGVIRRLL</sequence>
<keyword evidence="2" id="KW-1185">Reference proteome</keyword>
<evidence type="ECO:0000313" key="1">
    <source>
        <dbReference type="EMBL" id="KAF2003480.1"/>
    </source>
</evidence>
<organism evidence="1 2">
    <name type="scientific">Amniculicola lignicola CBS 123094</name>
    <dbReference type="NCBI Taxonomy" id="1392246"/>
    <lineage>
        <taxon>Eukaryota</taxon>
        <taxon>Fungi</taxon>
        <taxon>Dikarya</taxon>
        <taxon>Ascomycota</taxon>
        <taxon>Pezizomycotina</taxon>
        <taxon>Dothideomycetes</taxon>
        <taxon>Pleosporomycetidae</taxon>
        <taxon>Pleosporales</taxon>
        <taxon>Amniculicolaceae</taxon>
        <taxon>Amniculicola</taxon>
    </lineage>
</organism>
<dbReference type="AlphaFoldDB" id="A0A6A5WNG4"/>
<reference evidence="1" key="1">
    <citation type="journal article" date="2020" name="Stud. Mycol.">
        <title>101 Dothideomycetes genomes: a test case for predicting lifestyles and emergence of pathogens.</title>
        <authorList>
            <person name="Haridas S."/>
            <person name="Albert R."/>
            <person name="Binder M."/>
            <person name="Bloem J."/>
            <person name="Labutti K."/>
            <person name="Salamov A."/>
            <person name="Andreopoulos B."/>
            <person name="Baker S."/>
            <person name="Barry K."/>
            <person name="Bills G."/>
            <person name="Bluhm B."/>
            <person name="Cannon C."/>
            <person name="Castanera R."/>
            <person name="Culley D."/>
            <person name="Daum C."/>
            <person name="Ezra D."/>
            <person name="Gonzalez J."/>
            <person name="Henrissat B."/>
            <person name="Kuo A."/>
            <person name="Liang C."/>
            <person name="Lipzen A."/>
            <person name="Lutzoni F."/>
            <person name="Magnuson J."/>
            <person name="Mondo S."/>
            <person name="Nolan M."/>
            <person name="Ohm R."/>
            <person name="Pangilinan J."/>
            <person name="Park H.-J."/>
            <person name="Ramirez L."/>
            <person name="Alfaro M."/>
            <person name="Sun H."/>
            <person name="Tritt A."/>
            <person name="Yoshinaga Y."/>
            <person name="Zwiers L.-H."/>
            <person name="Turgeon B."/>
            <person name="Goodwin S."/>
            <person name="Spatafora J."/>
            <person name="Crous P."/>
            <person name="Grigoriev I."/>
        </authorList>
    </citation>
    <scope>NUCLEOTIDE SEQUENCE</scope>
    <source>
        <strain evidence="1">CBS 123094</strain>
    </source>
</reference>